<keyword evidence="4" id="KW-1185">Reference proteome</keyword>
<feature type="signal peptide" evidence="2">
    <location>
        <begin position="1"/>
        <end position="24"/>
    </location>
</feature>
<keyword evidence="2" id="KW-0732">Signal</keyword>
<reference evidence="3 4" key="1">
    <citation type="submission" date="2024-10" db="EMBL/GenBank/DDBJ databases">
        <authorList>
            <person name="Kim D."/>
        </authorList>
    </citation>
    <scope>NUCLEOTIDE SEQUENCE [LARGE SCALE GENOMIC DNA]</scope>
    <source>
        <strain evidence="3">BH-2024</strain>
    </source>
</reference>
<gene>
    <name evidence="3" type="ORF">niasHT_028947</name>
</gene>
<dbReference type="Proteomes" id="UP001620626">
    <property type="component" value="Unassembled WGS sequence"/>
</dbReference>
<feature type="chain" id="PRO_5044847143" evidence="2">
    <location>
        <begin position="25"/>
        <end position="564"/>
    </location>
</feature>
<evidence type="ECO:0000256" key="2">
    <source>
        <dbReference type="SAM" id="SignalP"/>
    </source>
</evidence>
<organism evidence="3 4">
    <name type="scientific">Heterodera trifolii</name>
    <dbReference type="NCBI Taxonomy" id="157864"/>
    <lineage>
        <taxon>Eukaryota</taxon>
        <taxon>Metazoa</taxon>
        <taxon>Ecdysozoa</taxon>
        <taxon>Nematoda</taxon>
        <taxon>Chromadorea</taxon>
        <taxon>Rhabditida</taxon>
        <taxon>Tylenchina</taxon>
        <taxon>Tylenchomorpha</taxon>
        <taxon>Tylenchoidea</taxon>
        <taxon>Heteroderidae</taxon>
        <taxon>Heteroderinae</taxon>
        <taxon>Heterodera</taxon>
    </lineage>
</organism>
<evidence type="ECO:0000313" key="4">
    <source>
        <dbReference type="Proteomes" id="UP001620626"/>
    </source>
</evidence>
<evidence type="ECO:0000256" key="1">
    <source>
        <dbReference type="SAM" id="MobiDB-lite"/>
    </source>
</evidence>
<feature type="compositionally biased region" description="Basic residues" evidence="1">
    <location>
        <begin position="360"/>
        <end position="378"/>
    </location>
</feature>
<evidence type="ECO:0000313" key="3">
    <source>
        <dbReference type="EMBL" id="KAL3104430.1"/>
    </source>
</evidence>
<feature type="compositionally biased region" description="Polar residues" evidence="1">
    <location>
        <begin position="200"/>
        <end position="210"/>
    </location>
</feature>
<protein>
    <submittedName>
        <fullName evidence="3">Uncharacterized protein</fullName>
    </submittedName>
</protein>
<proteinExistence type="predicted"/>
<feature type="region of interest" description="Disordered" evidence="1">
    <location>
        <begin position="322"/>
        <end position="378"/>
    </location>
</feature>
<dbReference type="AlphaFoldDB" id="A0ABD2KNC3"/>
<comment type="caution">
    <text evidence="3">The sequence shown here is derived from an EMBL/GenBank/DDBJ whole genome shotgun (WGS) entry which is preliminary data.</text>
</comment>
<accession>A0ABD2KNC3</accession>
<dbReference type="EMBL" id="JBICBT010000712">
    <property type="protein sequence ID" value="KAL3104430.1"/>
    <property type="molecule type" value="Genomic_DNA"/>
</dbReference>
<name>A0ABD2KNC3_9BILA</name>
<sequence length="564" mass="61171">MFGRPTLSLFSLLLFLLSISKLCCLNANVVGTPSAAVPLFLVDGEVNSLNKKSTPKPAAAGEMPIVAQNMGGRRLIGGADGGNHRWKSEGRTGHLRTLLWHLTDNDHHHDQHQQVPMDDNFSATDEEDIRRMIYTDHSTGGGREKNSNGIMGKNFQRYKNAEETTAAKNGTTIINDKTTLFFINSIKFKQRERHQEKQNTQKMKSQNQGLEKSMKTKHFQHPSNKNGEKLRNLNLPIPPTKKKKPTTVRAIAQTTVATTTAQVNVGTTAQTNAVTSRPTTVVPPLETVAQTTVVTTRLTTVVPPPQRIGKFRQQQQLVNAGIDNRGPPAIAPQSPGTSAAPQLSDGEGTKQSSAPENRGPKLKGQLKAKKPKKNANKIGKKLLLRRIFKTGPHGISRENLNSSSTITTTIINNNNNNTNATKMEPKLRNGITVPLDNNSKNERWNSGGTSNANTAPCNAQAKGGCQLASAQPATDTNCACRANEGNRCGTFGAGECFPSASADEEVIGGGRGSDGQAFVASGIGCHQLDQSECDHDQQQPLQRRRKMQQIVFPAQQKMDGEHGI</sequence>
<feature type="region of interest" description="Disordered" evidence="1">
    <location>
        <begin position="191"/>
        <end position="246"/>
    </location>
</feature>